<keyword evidence="3" id="KW-0963">Cytoplasm</keyword>
<name>A0A1G8K281_9RHOB</name>
<keyword evidence="1 3" id="KW-0996">Nickel insertion</keyword>
<comment type="function">
    <text evidence="3">Required for maturation of urease via the functional incorporation of the urease nickel metallocenter.</text>
</comment>
<accession>A0A1G8K281</accession>
<dbReference type="RefSeq" id="WP_245723307.1">
    <property type="nucleotide sequence ID" value="NZ_FNEB01000002.1"/>
</dbReference>
<comment type="subunit">
    <text evidence="3">UreD, UreF and UreG form a complex that acts as a GTP-hydrolysis-dependent molecular chaperone, activating the urease apoprotein by helping to assemble the nickel containing metallocenter of UreC. The UreE protein probably delivers the nickel.</text>
</comment>
<protein>
    <recommendedName>
        <fullName evidence="3">Urease accessory protein UreF</fullName>
    </recommendedName>
</protein>
<dbReference type="STRING" id="490829.SAMN05421850_102348"/>
<dbReference type="InterPro" id="IPR002639">
    <property type="entry name" value="UreF"/>
</dbReference>
<dbReference type="GO" id="GO:0016151">
    <property type="term" value="F:nickel cation binding"/>
    <property type="evidence" value="ECO:0007669"/>
    <property type="project" value="UniProtKB-UniRule"/>
</dbReference>
<evidence type="ECO:0000256" key="3">
    <source>
        <dbReference type="HAMAP-Rule" id="MF_01385"/>
    </source>
</evidence>
<evidence type="ECO:0000313" key="4">
    <source>
        <dbReference type="EMBL" id="SDI36910.1"/>
    </source>
</evidence>
<comment type="similarity">
    <text evidence="3">Belongs to the UreF family.</text>
</comment>
<dbReference type="AlphaFoldDB" id="A0A1G8K281"/>
<evidence type="ECO:0000256" key="1">
    <source>
        <dbReference type="ARBA" id="ARBA00022988"/>
    </source>
</evidence>
<gene>
    <name evidence="3" type="primary">ureF</name>
    <name evidence="4" type="ORF">SAMN05421850_102348</name>
</gene>
<proteinExistence type="inferred from homology"/>
<dbReference type="InterPro" id="IPR038277">
    <property type="entry name" value="UreF_sf"/>
</dbReference>
<dbReference type="PIRSF" id="PIRSF009467">
    <property type="entry name" value="Ureas_acces_UreF"/>
    <property type="match status" value="1"/>
</dbReference>
<comment type="subcellular location">
    <subcellularLocation>
        <location evidence="3">Cytoplasm</location>
    </subcellularLocation>
</comment>
<organism evidence="4 5">
    <name type="scientific">Lutimaribacter saemankumensis</name>
    <dbReference type="NCBI Taxonomy" id="490829"/>
    <lineage>
        <taxon>Bacteria</taxon>
        <taxon>Pseudomonadati</taxon>
        <taxon>Pseudomonadota</taxon>
        <taxon>Alphaproteobacteria</taxon>
        <taxon>Rhodobacterales</taxon>
        <taxon>Roseobacteraceae</taxon>
        <taxon>Lutimaribacter</taxon>
    </lineage>
</organism>
<dbReference type="Gene3D" id="1.10.4190.10">
    <property type="entry name" value="Urease accessory protein UreF"/>
    <property type="match status" value="1"/>
</dbReference>
<dbReference type="Proteomes" id="UP000199340">
    <property type="component" value="Unassembled WGS sequence"/>
</dbReference>
<dbReference type="PANTHER" id="PTHR33620">
    <property type="entry name" value="UREASE ACCESSORY PROTEIN F"/>
    <property type="match status" value="1"/>
</dbReference>
<reference evidence="4 5" key="1">
    <citation type="submission" date="2016-10" db="EMBL/GenBank/DDBJ databases">
        <authorList>
            <person name="de Groot N.N."/>
        </authorList>
    </citation>
    <scope>NUCLEOTIDE SEQUENCE [LARGE SCALE GENOMIC DNA]</scope>
    <source>
        <strain evidence="4 5">DSM 28010</strain>
    </source>
</reference>
<dbReference type="GO" id="GO:0005737">
    <property type="term" value="C:cytoplasm"/>
    <property type="evidence" value="ECO:0007669"/>
    <property type="project" value="UniProtKB-SubCell"/>
</dbReference>
<sequence length="224" mass="24029">MTIRIRTVTIMPTDPRLLTLAQWLSPSFPVGAFAYSHGLETAVQSGWVTDADTLQEWLHDVLCQGTGRADAIWIRAAMPADAETLGMLDAQARAYAASAERLREALRQGAAFAQTANAVWALDVPSVPLPLAVGAAAGQMGMRAGDTVALYLHAFVSNLTSAAIRLIPLGQTEGQKVLAALTPLCARMADETRALTPDDIHSTCFLSDIAAMRHETLKTRLFQS</sequence>
<keyword evidence="2 3" id="KW-0143">Chaperone</keyword>
<dbReference type="PANTHER" id="PTHR33620:SF1">
    <property type="entry name" value="UREASE ACCESSORY PROTEIN F"/>
    <property type="match status" value="1"/>
</dbReference>
<dbReference type="HAMAP" id="MF_01385">
    <property type="entry name" value="UreF"/>
    <property type="match status" value="1"/>
</dbReference>
<dbReference type="Pfam" id="PF01730">
    <property type="entry name" value="UreF"/>
    <property type="match status" value="1"/>
</dbReference>
<keyword evidence="5" id="KW-1185">Reference proteome</keyword>
<evidence type="ECO:0000256" key="2">
    <source>
        <dbReference type="ARBA" id="ARBA00023186"/>
    </source>
</evidence>
<dbReference type="EMBL" id="FNEB01000002">
    <property type="protein sequence ID" value="SDI36910.1"/>
    <property type="molecule type" value="Genomic_DNA"/>
</dbReference>
<evidence type="ECO:0000313" key="5">
    <source>
        <dbReference type="Proteomes" id="UP000199340"/>
    </source>
</evidence>